<keyword evidence="3" id="KW-1185">Reference proteome</keyword>
<dbReference type="Gene3D" id="3.40.630.30">
    <property type="match status" value="1"/>
</dbReference>
<dbReference type="EMBL" id="CP106793">
    <property type="protein sequence ID" value="UXY22111.1"/>
    <property type="molecule type" value="Genomic_DNA"/>
</dbReference>
<proteinExistence type="predicted"/>
<accession>A0ABY6E610</accession>
<evidence type="ECO:0000313" key="3">
    <source>
        <dbReference type="Proteomes" id="UP001061298"/>
    </source>
</evidence>
<dbReference type="Proteomes" id="UP001061298">
    <property type="component" value="Chromosome"/>
</dbReference>
<name>A0ABY6E610_9ACTN</name>
<feature type="domain" description="N-acetyltransferase" evidence="1">
    <location>
        <begin position="8"/>
        <end position="151"/>
    </location>
</feature>
<dbReference type="PROSITE" id="PS51186">
    <property type="entry name" value="GNAT"/>
    <property type="match status" value="1"/>
</dbReference>
<gene>
    <name evidence="2" type="ORF">N8I84_27950</name>
</gene>
<dbReference type="SUPFAM" id="SSF55729">
    <property type="entry name" value="Acyl-CoA N-acyltransferases (Nat)"/>
    <property type="match status" value="1"/>
</dbReference>
<dbReference type="RefSeq" id="WP_263232236.1">
    <property type="nucleotide sequence ID" value="NZ_CP106793.1"/>
</dbReference>
<sequence length="179" mass="19918">MTVGVRTAHTADLDPAELRAVRALLDAAFDGDYDDDDWEHALGGMHVLVSDEQGLAAHGSVIQRRARYRKRWLRVGYVEGVGVRADVRRQGLGGRVMAEVERIIDRAYDLGALSASDDGAPLYAARGWRLWRGRLCGLGPRGVVRLRDDQDCTYVRPAAAGDLDFKRKLVFDWRDGDVL</sequence>
<protein>
    <submittedName>
        <fullName evidence="2">GNAT family N-acetyltransferase</fullName>
    </submittedName>
</protein>
<dbReference type="InterPro" id="IPR000182">
    <property type="entry name" value="GNAT_dom"/>
</dbReference>
<evidence type="ECO:0000313" key="2">
    <source>
        <dbReference type="EMBL" id="UXY22111.1"/>
    </source>
</evidence>
<dbReference type="InterPro" id="IPR016181">
    <property type="entry name" value="Acyl_CoA_acyltransferase"/>
</dbReference>
<dbReference type="Pfam" id="PF13527">
    <property type="entry name" value="Acetyltransf_9"/>
    <property type="match status" value="1"/>
</dbReference>
<organism evidence="2 3">
    <name type="scientific">Streptomyces cynarae</name>
    <dbReference type="NCBI Taxonomy" id="2981134"/>
    <lineage>
        <taxon>Bacteria</taxon>
        <taxon>Bacillati</taxon>
        <taxon>Actinomycetota</taxon>
        <taxon>Actinomycetes</taxon>
        <taxon>Kitasatosporales</taxon>
        <taxon>Streptomycetaceae</taxon>
        <taxon>Streptomyces</taxon>
    </lineage>
</organism>
<evidence type="ECO:0000259" key="1">
    <source>
        <dbReference type="PROSITE" id="PS51186"/>
    </source>
</evidence>
<reference evidence="2" key="1">
    <citation type="submission" date="2022-10" db="EMBL/GenBank/DDBJ databases">
        <authorList>
            <person name="Mo P."/>
        </authorList>
    </citation>
    <scope>NUCLEOTIDE SEQUENCE</scope>
    <source>
        <strain evidence="2">HUAS 13-4</strain>
    </source>
</reference>